<feature type="domain" description="Ferric oxidoreductase" evidence="8">
    <location>
        <begin position="158"/>
        <end position="281"/>
    </location>
</feature>
<keyword evidence="4" id="KW-0560">Oxidoreductase</keyword>
<feature type="transmembrane region" description="Helical" evidence="7">
    <location>
        <begin position="110"/>
        <end position="130"/>
    </location>
</feature>
<keyword evidence="6 7" id="KW-0472">Membrane</keyword>
<dbReference type="AlphaFoldDB" id="A0A507CUB9"/>
<gene>
    <name evidence="9" type="ORF">SeLEV6574_g05424</name>
</gene>
<protein>
    <recommendedName>
        <fullName evidence="8">Ferric oxidoreductase domain-containing protein</fullName>
    </recommendedName>
</protein>
<keyword evidence="2 7" id="KW-0812">Transmembrane</keyword>
<evidence type="ECO:0000313" key="10">
    <source>
        <dbReference type="Proteomes" id="UP000320475"/>
    </source>
</evidence>
<dbReference type="PANTHER" id="PTHR11972">
    <property type="entry name" value="NADPH OXIDASE"/>
    <property type="match status" value="1"/>
</dbReference>
<proteinExistence type="predicted"/>
<name>A0A507CUB9_9FUNG</name>
<evidence type="ECO:0000256" key="5">
    <source>
        <dbReference type="ARBA" id="ARBA00023065"/>
    </source>
</evidence>
<feature type="transmembrane region" description="Helical" evidence="7">
    <location>
        <begin position="57"/>
        <end position="82"/>
    </location>
</feature>
<dbReference type="GO" id="GO:0005886">
    <property type="term" value="C:plasma membrane"/>
    <property type="evidence" value="ECO:0007669"/>
    <property type="project" value="TreeGrafter"/>
</dbReference>
<keyword evidence="5" id="KW-0813">Transport</keyword>
<dbReference type="GO" id="GO:0006811">
    <property type="term" value="P:monoatomic ion transport"/>
    <property type="evidence" value="ECO:0007669"/>
    <property type="project" value="UniProtKB-KW"/>
</dbReference>
<comment type="caution">
    <text evidence="9">The sequence shown here is derived from an EMBL/GenBank/DDBJ whole genome shotgun (WGS) entry which is preliminary data.</text>
</comment>
<evidence type="ECO:0000256" key="1">
    <source>
        <dbReference type="ARBA" id="ARBA00004141"/>
    </source>
</evidence>
<dbReference type="SUPFAM" id="SSF52343">
    <property type="entry name" value="Ferredoxin reductase-like, C-terminal NADP-linked domain"/>
    <property type="match status" value="1"/>
</dbReference>
<dbReference type="GO" id="GO:0016491">
    <property type="term" value="F:oxidoreductase activity"/>
    <property type="evidence" value="ECO:0007669"/>
    <property type="project" value="UniProtKB-KW"/>
</dbReference>
<dbReference type="InterPro" id="IPR013130">
    <property type="entry name" value="Fe3_Rdtase_TM_dom"/>
</dbReference>
<evidence type="ECO:0000256" key="6">
    <source>
        <dbReference type="ARBA" id="ARBA00023136"/>
    </source>
</evidence>
<evidence type="ECO:0000259" key="8">
    <source>
        <dbReference type="Pfam" id="PF01794"/>
    </source>
</evidence>
<evidence type="ECO:0000256" key="3">
    <source>
        <dbReference type="ARBA" id="ARBA00022989"/>
    </source>
</evidence>
<dbReference type="PANTHER" id="PTHR11972:SF69">
    <property type="entry name" value="FERRIC REDUCTION OXIDASE 6-RELATED"/>
    <property type="match status" value="1"/>
</dbReference>
<dbReference type="Proteomes" id="UP000320475">
    <property type="component" value="Unassembled WGS sequence"/>
</dbReference>
<evidence type="ECO:0000313" key="9">
    <source>
        <dbReference type="EMBL" id="TPX42753.1"/>
    </source>
</evidence>
<dbReference type="InterPro" id="IPR039261">
    <property type="entry name" value="FNR_nucleotide-bd"/>
</dbReference>
<reference evidence="9 10" key="1">
    <citation type="journal article" date="2019" name="Sci. Rep.">
        <title>Comparative genomics of chytrid fungi reveal insights into the obligate biotrophic and pathogenic lifestyle of Synchytrium endobioticum.</title>
        <authorList>
            <person name="van de Vossenberg B.T.L.H."/>
            <person name="Warris S."/>
            <person name="Nguyen H.D.T."/>
            <person name="van Gent-Pelzer M.P.E."/>
            <person name="Joly D.L."/>
            <person name="van de Geest H.C."/>
            <person name="Bonants P.J.M."/>
            <person name="Smith D.S."/>
            <person name="Levesque C.A."/>
            <person name="van der Lee T.A.J."/>
        </authorList>
    </citation>
    <scope>NUCLEOTIDE SEQUENCE [LARGE SCALE GENOMIC DNA]</scope>
    <source>
        <strain evidence="9 10">LEV6574</strain>
    </source>
</reference>
<dbReference type="VEuPathDB" id="FungiDB:SeMB42_g05235"/>
<dbReference type="EMBL" id="QEAM01000255">
    <property type="protein sequence ID" value="TPX42753.1"/>
    <property type="molecule type" value="Genomic_DNA"/>
</dbReference>
<dbReference type="Pfam" id="PF01794">
    <property type="entry name" value="Ferric_reduct"/>
    <property type="match status" value="1"/>
</dbReference>
<organism evidence="9 10">
    <name type="scientific">Synchytrium endobioticum</name>
    <dbReference type="NCBI Taxonomy" id="286115"/>
    <lineage>
        <taxon>Eukaryota</taxon>
        <taxon>Fungi</taxon>
        <taxon>Fungi incertae sedis</taxon>
        <taxon>Chytridiomycota</taxon>
        <taxon>Chytridiomycota incertae sedis</taxon>
        <taxon>Chytridiomycetes</taxon>
        <taxon>Synchytriales</taxon>
        <taxon>Synchytriaceae</taxon>
        <taxon>Synchytrium</taxon>
    </lineage>
</organism>
<feature type="transmembrane region" description="Helical" evidence="7">
    <location>
        <begin position="264"/>
        <end position="285"/>
    </location>
</feature>
<comment type="subcellular location">
    <subcellularLocation>
        <location evidence="1">Membrane</location>
        <topology evidence="1">Multi-pass membrane protein</topology>
    </subcellularLocation>
</comment>
<accession>A0A507CUB9</accession>
<evidence type="ECO:0000256" key="2">
    <source>
        <dbReference type="ARBA" id="ARBA00022692"/>
    </source>
</evidence>
<keyword evidence="3 7" id="KW-1133">Transmembrane helix</keyword>
<dbReference type="InterPro" id="IPR050369">
    <property type="entry name" value="RBOH/FRE"/>
</dbReference>
<sequence length="557" mass="60977">MEAETRRARGLSNTLNFMSGFKELRWTVWASLFAFLLGYVLPLCLSNAPCYASHCTGAAYLVTTTWVLFGIFCVLTLSAVAVHKRYSSRKLTHFLGQRVFARLDVCVGEVTVYIAALVLCAITFVLWYTWRLAMLADSPLRHWASAFIASAHMCDVALGLTMLPVSRSSFIVAGVGISTSTALRFHKMSANLLIASALVHGIVVRGAITGLLGRSVAQWYFFIGMAADWTDWTGGSYTVVLGVGSLGLLATLYIASLPPMRRRIYALFIGTHPGLAVAVVAGSALHASSNAHYALPGLLVYAVELLDRVHMWMQPYEVARARIEKCGSIRLDVSTTHAWRATQWCHLYVPAISPLGHPFTAARVTDTATFVIKPQNRFTKRVWETVLKGTTDLQLKMSAPHGCVGYPLHMVATLACFASGSGITGALSMVYGWLEACRGTVYLFWVSPSHAHHEMSVVQELMWSRDVRVCMVLYAGRQNPASIVGLDEEKYADILKMPFDAVALLDKVVTPSLAPEEALGGFVCGSKVFGKIVQDAMGEVSARKKIISFMHTEPFGF</sequence>
<evidence type="ECO:0000256" key="4">
    <source>
        <dbReference type="ARBA" id="ARBA00023002"/>
    </source>
</evidence>
<feature type="transmembrane region" description="Helical" evidence="7">
    <location>
        <begin position="237"/>
        <end position="257"/>
    </location>
</feature>
<evidence type="ECO:0000256" key="7">
    <source>
        <dbReference type="SAM" id="Phobius"/>
    </source>
</evidence>
<dbReference type="CDD" id="cd06186">
    <property type="entry name" value="NOX_Duox_like_FAD_NADP"/>
    <property type="match status" value="1"/>
</dbReference>
<dbReference type="OrthoDB" id="5532842at2759"/>
<feature type="transmembrane region" description="Helical" evidence="7">
    <location>
        <begin position="26"/>
        <end position="45"/>
    </location>
</feature>
<keyword evidence="5" id="KW-0406">Ion transport</keyword>
<feature type="transmembrane region" description="Helical" evidence="7">
    <location>
        <begin position="192"/>
        <end position="217"/>
    </location>
</feature>